<dbReference type="SUPFAM" id="SSF51569">
    <property type="entry name" value="Aldolase"/>
    <property type="match status" value="1"/>
</dbReference>
<keyword evidence="7" id="KW-1185">Reference proteome</keyword>
<dbReference type="PANTHER" id="PTHR30246:SF1">
    <property type="entry name" value="2-DEHYDRO-3-DEOXY-6-PHOSPHOGALACTONATE ALDOLASE-RELATED"/>
    <property type="match status" value="1"/>
</dbReference>
<dbReference type="Gene3D" id="3.20.20.70">
    <property type="entry name" value="Aldolase class I"/>
    <property type="match status" value="1"/>
</dbReference>
<dbReference type="CDD" id="cd00452">
    <property type="entry name" value="KDPG_aldolase"/>
    <property type="match status" value="1"/>
</dbReference>
<keyword evidence="5" id="KW-0119">Carbohydrate metabolism</keyword>
<dbReference type="NCBIfam" id="NF006600">
    <property type="entry name" value="PRK09140.1"/>
    <property type="match status" value="1"/>
</dbReference>
<dbReference type="RefSeq" id="WP_174470339.1">
    <property type="nucleotide sequence ID" value="NZ_JAGINN010000019.1"/>
</dbReference>
<dbReference type="InterPro" id="IPR013785">
    <property type="entry name" value="Aldolase_TIM"/>
</dbReference>
<comment type="caution">
    <text evidence="6">The sequence shown here is derived from an EMBL/GenBank/DDBJ whole genome shotgun (WGS) entry which is preliminary data.</text>
</comment>
<proteinExistence type="inferred from homology"/>
<comment type="subunit">
    <text evidence="3">Homotrimer.</text>
</comment>
<reference evidence="6 7" key="1">
    <citation type="submission" date="2019-10" db="EMBL/GenBank/DDBJ databases">
        <title>Genome sequence of Azospirillum melinis.</title>
        <authorList>
            <person name="Ambrosini A."/>
            <person name="Sant'Anna F.H."/>
            <person name="Cassan F.D."/>
            <person name="Souza E.M."/>
            <person name="Passaglia L.M.P."/>
        </authorList>
    </citation>
    <scope>NUCLEOTIDE SEQUENCE [LARGE SCALE GENOMIC DNA]</scope>
    <source>
        <strain evidence="6 7">TMCY0552</strain>
    </source>
</reference>
<protein>
    <submittedName>
        <fullName evidence="6">2-dehydro-3-deoxy-6-phosphogalactonate aldolase</fullName>
        <ecNumber evidence="6">4.1.2.21</ecNumber>
    </submittedName>
</protein>
<gene>
    <name evidence="6" type="ORF">GBZ48_06885</name>
</gene>
<evidence type="ECO:0000256" key="2">
    <source>
        <dbReference type="ARBA" id="ARBA00006906"/>
    </source>
</evidence>
<organism evidence="6 7">
    <name type="scientific">Azospirillum melinis</name>
    <dbReference type="NCBI Taxonomy" id="328839"/>
    <lineage>
        <taxon>Bacteria</taxon>
        <taxon>Pseudomonadati</taxon>
        <taxon>Pseudomonadota</taxon>
        <taxon>Alphaproteobacteria</taxon>
        <taxon>Rhodospirillales</taxon>
        <taxon>Azospirillaceae</taxon>
        <taxon>Azospirillum</taxon>
    </lineage>
</organism>
<comment type="pathway">
    <text evidence="1">Carbohydrate acid metabolism.</text>
</comment>
<evidence type="ECO:0000256" key="1">
    <source>
        <dbReference type="ARBA" id="ARBA00004761"/>
    </source>
</evidence>
<dbReference type="GO" id="GO:0008674">
    <property type="term" value="F:2-dehydro-3-deoxy-6-phosphogalactonate aldolase activity"/>
    <property type="evidence" value="ECO:0007669"/>
    <property type="project" value="UniProtKB-EC"/>
</dbReference>
<dbReference type="InterPro" id="IPR000887">
    <property type="entry name" value="Aldlse_KDPG_KHG"/>
</dbReference>
<keyword evidence="4 6" id="KW-0456">Lyase</keyword>
<comment type="similarity">
    <text evidence="2">Belongs to the KHG/KDPG aldolase family.</text>
</comment>
<dbReference type="Proteomes" id="UP000605086">
    <property type="component" value="Unassembled WGS sequence"/>
</dbReference>
<name>A0ABX2K653_9PROT</name>
<evidence type="ECO:0000256" key="3">
    <source>
        <dbReference type="ARBA" id="ARBA00011233"/>
    </source>
</evidence>
<evidence type="ECO:0000313" key="6">
    <source>
        <dbReference type="EMBL" id="NUA99011.1"/>
    </source>
</evidence>
<evidence type="ECO:0000256" key="5">
    <source>
        <dbReference type="ARBA" id="ARBA00023277"/>
    </source>
</evidence>
<dbReference type="Pfam" id="PF01081">
    <property type="entry name" value="Aldolase"/>
    <property type="match status" value="1"/>
</dbReference>
<sequence>MSDESLPKDGLKARLDAAFAALPLVAILRGLKPVECEDAARALYDRGFRLIEVPLNSPDPFDSIAAIRRILPQDALVGAGTVLEVAQVARLKEIGADLVVMPHADTAVIRAAKAAGLACVPGVATATEAFAALAAGADALKLFPAEQINPTIVKAIRTVLPAGTRLLPVGGIAPDTMAPFLEVGVAGFGLGSALYKPGMTAAQIAERAEAFVASWTALNPR</sequence>
<evidence type="ECO:0000256" key="4">
    <source>
        <dbReference type="ARBA" id="ARBA00023239"/>
    </source>
</evidence>
<dbReference type="EC" id="4.1.2.21" evidence="6"/>
<dbReference type="EMBL" id="WHOS01000006">
    <property type="protein sequence ID" value="NUA99011.1"/>
    <property type="molecule type" value="Genomic_DNA"/>
</dbReference>
<accession>A0ABX2K653</accession>
<dbReference type="PANTHER" id="PTHR30246">
    <property type="entry name" value="2-KETO-3-DEOXY-6-PHOSPHOGLUCONATE ALDOLASE"/>
    <property type="match status" value="1"/>
</dbReference>
<evidence type="ECO:0000313" key="7">
    <source>
        <dbReference type="Proteomes" id="UP000605086"/>
    </source>
</evidence>